<feature type="transmembrane region" description="Helical" evidence="7">
    <location>
        <begin position="152"/>
        <end position="176"/>
    </location>
</feature>
<feature type="transmembrane region" description="Helical" evidence="7">
    <location>
        <begin position="108"/>
        <end position="128"/>
    </location>
</feature>
<dbReference type="InterPro" id="IPR035906">
    <property type="entry name" value="MetI-like_sf"/>
</dbReference>
<dbReference type="InParanoid" id="F5YF76"/>
<evidence type="ECO:0000256" key="7">
    <source>
        <dbReference type="RuleBase" id="RU363032"/>
    </source>
</evidence>
<keyword evidence="2 7" id="KW-0813">Transport</keyword>
<evidence type="ECO:0000256" key="5">
    <source>
        <dbReference type="ARBA" id="ARBA00022989"/>
    </source>
</evidence>
<feature type="transmembrane region" description="Helical" evidence="7">
    <location>
        <begin position="74"/>
        <end position="96"/>
    </location>
</feature>
<dbReference type="SUPFAM" id="SSF161098">
    <property type="entry name" value="MetI-like"/>
    <property type="match status" value="1"/>
</dbReference>
<evidence type="ECO:0000313" key="10">
    <source>
        <dbReference type="Proteomes" id="UP000009222"/>
    </source>
</evidence>
<comment type="subcellular location">
    <subcellularLocation>
        <location evidence="1 7">Cell membrane</location>
        <topology evidence="1 7">Multi-pass membrane protein</topology>
    </subcellularLocation>
</comment>
<evidence type="ECO:0000256" key="1">
    <source>
        <dbReference type="ARBA" id="ARBA00004651"/>
    </source>
</evidence>
<dbReference type="OrthoDB" id="368874at2"/>
<dbReference type="InterPro" id="IPR000515">
    <property type="entry name" value="MetI-like"/>
</dbReference>
<keyword evidence="6 7" id="KW-0472">Membrane</keyword>
<keyword evidence="5 7" id="KW-1133">Transmembrane helix</keyword>
<dbReference type="Pfam" id="PF00528">
    <property type="entry name" value="BPD_transp_1"/>
    <property type="match status" value="1"/>
</dbReference>
<comment type="similarity">
    <text evidence="7">Belongs to the binding-protein-dependent transport system permease family.</text>
</comment>
<dbReference type="KEGG" id="taz:TREAZ_1430"/>
<dbReference type="PANTHER" id="PTHR30193">
    <property type="entry name" value="ABC TRANSPORTER PERMEASE PROTEIN"/>
    <property type="match status" value="1"/>
</dbReference>
<gene>
    <name evidence="9" type="ordered locus">TREAZ_1430</name>
</gene>
<accession>F5YF76</accession>
<dbReference type="PROSITE" id="PS50928">
    <property type="entry name" value="ABC_TM1"/>
    <property type="match status" value="1"/>
</dbReference>
<sequence length="289" mass="32718">MQRTLSFQKAKPYFFLLPILIFAAAFVYYPFVRTFLYSFSRVNFRGDILGFAGLRNFRRLFTDSVFLAALKNTLYLTLIFVPLNLVLSFFLALLATKKRKPGMIYETFFMLPMAVSMAAASQIFKMLLDPAVGILNHILHLKTGWFLDPGTALYGIMMVCLWIGFPFDFLLFLSALRNIPAQQMESAELEGAGYFRKLFYIQIPLLTPTVLYVICTNAVLAMMTSTPVMIITSGQPGYSTETLIFMMYTSGYQSSNYSMASCISLATFALCFGMVLGALFLERRGVHYQ</sequence>
<dbReference type="PANTHER" id="PTHR30193:SF37">
    <property type="entry name" value="INNER MEMBRANE ABC TRANSPORTER PERMEASE PROTEIN YCJO"/>
    <property type="match status" value="1"/>
</dbReference>
<proteinExistence type="inferred from homology"/>
<evidence type="ECO:0000313" key="9">
    <source>
        <dbReference type="EMBL" id="AEF83174.1"/>
    </source>
</evidence>
<feature type="transmembrane region" description="Helical" evidence="7">
    <location>
        <begin position="257"/>
        <end position="281"/>
    </location>
</feature>
<dbReference type="InterPro" id="IPR051393">
    <property type="entry name" value="ABC_transporter_permease"/>
</dbReference>
<feature type="domain" description="ABC transmembrane type-1" evidence="8">
    <location>
        <begin position="70"/>
        <end position="280"/>
    </location>
</feature>
<dbReference type="STRING" id="545695.TREAZ_1430"/>
<protein>
    <submittedName>
        <fullName evidence="9">Putative glycerol-3-phosphate ABC-transporter, permease component</fullName>
    </submittedName>
</protein>
<evidence type="ECO:0000256" key="4">
    <source>
        <dbReference type="ARBA" id="ARBA00022692"/>
    </source>
</evidence>
<dbReference type="Gene3D" id="1.10.3720.10">
    <property type="entry name" value="MetI-like"/>
    <property type="match status" value="1"/>
</dbReference>
<dbReference type="RefSeq" id="WP_015710575.1">
    <property type="nucleotide sequence ID" value="NC_015577.1"/>
</dbReference>
<keyword evidence="10" id="KW-1185">Reference proteome</keyword>
<organism evidence="9 10">
    <name type="scientific">Leadbettera azotonutricia (strain ATCC BAA-888 / DSM 13862 / ZAS-9)</name>
    <name type="common">Treponema azotonutricium</name>
    <dbReference type="NCBI Taxonomy" id="545695"/>
    <lineage>
        <taxon>Bacteria</taxon>
        <taxon>Pseudomonadati</taxon>
        <taxon>Spirochaetota</taxon>
        <taxon>Spirochaetia</taxon>
        <taxon>Spirochaetales</taxon>
        <taxon>Breznakiellaceae</taxon>
        <taxon>Leadbettera</taxon>
    </lineage>
</organism>
<dbReference type="Proteomes" id="UP000009222">
    <property type="component" value="Chromosome"/>
</dbReference>
<dbReference type="eggNOG" id="COG1175">
    <property type="taxonomic scope" value="Bacteria"/>
</dbReference>
<reference evidence="9 10" key="2">
    <citation type="journal article" date="2011" name="ISME J.">
        <title>RNA-seq reveals cooperative metabolic interactions between two termite-gut spirochete species in co-culture.</title>
        <authorList>
            <person name="Rosenthal A.Z."/>
            <person name="Matson E.G."/>
            <person name="Eldar A."/>
            <person name="Leadbetter J.R."/>
        </authorList>
    </citation>
    <scope>NUCLEOTIDE SEQUENCE [LARGE SCALE GENOMIC DNA]</scope>
    <source>
        <strain evidence="10">ATCC BAA-888 / DSM 13862 / ZAS-9</strain>
    </source>
</reference>
<feature type="transmembrane region" description="Helical" evidence="7">
    <location>
        <begin position="12"/>
        <end position="31"/>
    </location>
</feature>
<dbReference type="CDD" id="cd06261">
    <property type="entry name" value="TM_PBP2"/>
    <property type="match status" value="1"/>
</dbReference>
<dbReference type="AlphaFoldDB" id="F5YF76"/>
<dbReference type="GO" id="GO:0055085">
    <property type="term" value="P:transmembrane transport"/>
    <property type="evidence" value="ECO:0007669"/>
    <property type="project" value="InterPro"/>
</dbReference>
<evidence type="ECO:0000259" key="8">
    <source>
        <dbReference type="PROSITE" id="PS50928"/>
    </source>
</evidence>
<dbReference type="GO" id="GO:0005886">
    <property type="term" value="C:plasma membrane"/>
    <property type="evidence" value="ECO:0007669"/>
    <property type="project" value="UniProtKB-SubCell"/>
</dbReference>
<reference evidence="10" key="1">
    <citation type="submission" date="2009-12" db="EMBL/GenBank/DDBJ databases">
        <title>Complete sequence of Treponema azotonutricium strain ZAS-9.</title>
        <authorList>
            <person name="Tetu S.G."/>
            <person name="Matson E."/>
            <person name="Ren Q."/>
            <person name="Seshadri R."/>
            <person name="Elbourne L."/>
            <person name="Hassan K.A."/>
            <person name="Durkin A."/>
            <person name="Radune D."/>
            <person name="Mohamoud Y."/>
            <person name="Shay R."/>
            <person name="Jin S."/>
            <person name="Zhang X."/>
            <person name="Lucey K."/>
            <person name="Ballor N.R."/>
            <person name="Ottesen E."/>
            <person name="Rosenthal R."/>
            <person name="Allen A."/>
            <person name="Leadbetter J.R."/>
            <person name="Paulsen I.T."/>
        </authorList>
    </citation>
    <scope>NUCLEOTIDE SEQUENCE [LARGE SCALE GENOMIC DNA]</scope>
    <source>
        <strain evidence="10">ATCC BAA-888 / DSM 13862 / ZAS-9</strain>
    </source>
</reference>
<keyword evidence="3" id="KW-1003">Cell membrane</keyword>
<feature type="transmembrane region" description="Helical" evidence="7">
    <location>
        <begin position="197"/>
        <end position="220"/>
    </location>
</feature>
<evidence type="ECO:0000256" key="6">
    <source>
        <dbReference type="ARBA" id="ARBA00023136"/>
    </source>
</evidence>
<dbReference type="HOGENOM" id="CLU_016047_0_2_12"/>
<keyword evidence="4 7" id="KW-0812">Transmembrane</keyword>
<dbReference type="EMBL" id="CP001841">
    <property type="protein sequence ID" value="AEF83174.1"/>
    <property type="molecule type" value="Genomic_DNA"/>
</dbReference>
<name>F5YF76_LEAAZ</name>
<evidence type="ECO:0000256" key="3">
    <source>
        <dbReference type="ARBA" id="ARBA00022475"/>
    </source>
</evidence>
<evidence type="ECO:0000256" key="2">
    <source>
        <dbReference type="ARBA" id="ARBA00022448"/>
    </source>
</evidence>